<dbReference type="Gene3D" id="2.40.10.10">
    <property type="entry name" value="Trypsin-like serine proteases"/>
    <property type="match status" value="1"/>
</dbReference>
<sequence>MSNIKTITRSLFGAVSFASLAVSGQASADLLTPNIDNSNAQAYIAVGNGDNGLSRADNLARITDPNTADSPFNGVVSLFMSIQGQGFICTGTALNKRHILSAAHCVDENGEGQVMNLSDPNNNLLVVFNSNGTRNDVIPAKKVDIHPDYTGFNVCADGTPGCIQDDIAIIELERDIPEGTTTYDLFSPHVNDTYNNMLNGTGGDGDIFTMVGYGTRGDGHSGFYTNDGDPLGSPDFFSKLVGYNVVDAFGSDDEGSGEMELWYADFDGTYTDVDGNFGTPGEEYDLDYFCANFGICGSWLDEDKEANIGGGDSGGPSFIFNAVTGNYEIAGINTFGANTSPVAPGAFGSRLGGILMNPYTQWITSQIPTPTTLALFGLAMLGLTTRRKKV</sequence>
<dbReference type="InterPro" id="IPR043504">
    <property type="entry name" value="Peptidase_S1_PA_chymotrypsin"/>
</dbReference>
<dbReference type="PANTHER" id="PTHR24260">
    <property type="match status" value="1"/>
</dbReference>
<keyword evidence="1" id="KW-0732">Signal</keyword>
<dbReference type="PANTHER" id="PTHR24260:SF136">
    <property type="entry name" value="GH08193P-RELATED"/>
    <property type="match status" value="1"/>
</dbReference>
<dbReference type="InterPro" id="IPR018114">
    <property type="entry name" value="TRYPSIN_HIS"/>
</dbReference>
<dbReference type="PROSITE" id="PS00134">
    <property type="entry name" value="TRYPSIN_HIS"/>
    <property type="match status" value="1"/>
</dbReference>
<dbReference type="GO" id="GO:0006508">
    <property type="term" value="P:proteolysis"/>
    <property type="evidence" value="ECO:0007669"/>
    <property type="project" value="InterPro"/>
</dbReference>
<dbReference type="PROSITE" id="PS50240">
    <property type="entry name" value="TRYPSIN_DOM"/>
    <property type="match status" value="1"/>
</dbReference>
<reference evidence="3" key="1">
    <citation type="journal article" date="2014" name="Int. J. Syst. Evol. Microbiol.">
        <title>Complete genome sequence of Corynebacterium casei LMG S-19264T (=DSM 44701T), isolated from a smear-ripened cheese.</title>
        <authorList>
            <consortium name="US DOE Joint Genome Institute (JGI-PGF)"/>
            <person name="Walter F."/>
            <person name="Albersmeier A."/>
            <person name="Kalinowski J."/>
            <person name="Ruckert C."/>
        </authorList>
    </citation>
    <scope>NUCLEOTIDE SEQUENCE</scope>
    <source>
        <strain evidence="3">KCTC 42731</strain>
    </source>
</reference>
<dbReference type="EMBL" id="BNCK01000003">
    <property type="protein sequence ID" value="GHF89463.1"/>
    <property type="molecule type" value="Genomic_DNA"/>
</dbReference>
<keyword evidence="4" id="KW-1185">Reference proteome</keyword>
<dbReference type="InterPro" id="IPR051333">
    <property type="entry name" value="CLIP_Serine_Protease"/>
</dbReference>
<accession>A0A919EK85</accession>
<feature type="domain" description="Peptidase S1" evidence="2">
    <location>
        <begin position="44"/>
        <end position="368"/>
    </location>
</feature>
<dbReference type="SMART" id="SM00020">
    <property type="entry name" value="Tryp_SPc"/>
    <property type="match status" value="1"/>
</dbReference>
<feature type="chain" id="PRO_5037738104" description="Peptidase S1 domain-containing protein" evidence="1">
    <location>
        <begin position="29"/>
        <end position="390"/>
    </location>
</feature>
<evidence type="ECO:0000313" key="3">
    <source>
        <dbReference type="EMBL" id="GHF89463.1"/>
    </source>
</evidence>
<organism evidence="3 4">
    <name type="scientific">Thalassotalea marina</name>
    <dbReference type="NCBI Taxonomy" id="1673741"/>
    <lineage>
        <taxon>Bacteria</taxon>
        <taxon>Pseudomonadati</taxon>
        <taxon>Pseudomonadota</taxon>
        <taxon>Gammaproteobacteria</taxon>
        <taxon>Alteromonadales</taxon>
        <taxon>Colwelliaceae</taxon>
        <taxon>Thalassotalea</taxon>
    </lineage>
</organism>
<proteinExistence type="predicted"/>
<dbReference type="Proteomes" id="UP000623842">
    <property type="component" value="Unassembled WGS sequence"/>
</dbReference>
<dbReference type="InterPro" id="IPR001254">
    <property type="entry name" value="Trypsin_dom"/>
</dbReference>
<evidence type="ECO:0000259" key="2">
    <source>
        <dbReference type="PROSITE" id="PS50240"/>
    </source>
</evidence>
<dbReference type="SUPFAM" id="SSF50494">
    <property type="entry name" value="Trypsin-like serine proteases"/>
    <property type="match status" value="1"/>
</dbReference>
<feature type="signal peptide" evidence="1">
    <location>
        <begin position="1"/>
        <end position="28"/>
    </location>
</feature>
<name>A0A919EK85_9GAMM</name>
<dbReference type="InterPro" id="IPR009003">
    <property type="entry name" value="Peptidase_S1_PA"/>
</dbReference>
<evidence type="ECO:0000313" key="4">
    <source>
        <dbReference type="Proteomes" id="UP000623842"/>
    </source>
</evidence>
<dbReference type="AlphaFoldDB" id="A0A919EK85"/>
<dbReference type="RefSeq" id="WP_189769141.1">
    <property type="nucleotide sequence ID" value="NZ_BNCK01000003.1"/>
</dbReference>
<dbReference type="GO" id="GO:0004252">
    <property type="term" value="F:serine-type endopeptidase activity"/>
    <property type="evidence" value="ECO:0007669"/>
    <property type="project" value="InterPro"/>
</dbReference>
<reference evidence="3" key="2">
    <citation type="submission" date="2020-09" db="EMBL/GenBank/DDBJ databases">
        <authorList>
            <person name="Sun Q."/>
            <person name="Kim S."/>
        </authorList>
    </citation>
    <scope>NUCLEOTIDE SEQUENCE</scope>
    <source>
        <strain evidence="3">KCTC 42731</strain>
    </source>
</reference>
<gene>
    <name evidence="3" type="ORF">GCM10017161_16640</name>
</gene>
<protein>
    <recommendedName>
        <fullName evidence="2">Peptidase S1 domain-containing protein</fullName>
    </recommendedName>
</protein>
<comment type="caution">
    <text evidence="3">The sequence shown here is derived from an EMBL/GenBank/DDBJ whole genome shotgun (WGS) entry which is preliminary data.</text>
</comment>
<dbReference type="Pfam" id="PF00089">
    <property type="entry name" value="Trypsin"/>
    <property type="match status" value="1"/>
</dbReference>
<evidence type="ECO:0000256" key="1">
    <source>
        <dbReference type="SAM" id="SignalP"/>
    </source>
</evidence>